<gene>
    <name evidence="1" type="ORF">EWV91_01225</name>
</gene>
<dbReference type="PANTHER" id="PTHR43861">
    <property type="entry name" value="TRANS-ACONITATE 2-METHYLTRANSFERASE-RELATED"/>
    <property type="match status" value="1"/>
</dbReference>
<sequence length="326" mass="38559">MSNFDELKCRVCQNRDDNRTYNVKEMMFGYRDNFEYFQCSHCGCLQIKEIPDNMEKYYPSNYWGKPKNILDKKDRSLKSWLKLQRTKYLLESPNILGKLVSSYTAIGNAPVWSGWDWIGDFKRINIGINSAILDVGCGVGSLLYYLREQGFSNLTGVEPYAPRNTLVEGVTIYNKELKNIEKQFDFITLHHSFEHMAEPYEVFKQLYRLLNPQRYLLLRIPVVSSWAWEKYQVNWVQLDAPRHFFLHTPDSIQVLCEKTGFQLSHIVYDSNEFQFWASEQYLKDIPLRESNSANFSSEEIESFKRKAKELNQEHRGDQACFYLYKP</sequence>
<name>A0A552G4A1_MICAE</name>
<accession>A0A552G4A1</accession>
<protein>
    <submittedName>
        <fullName evidence="1">Class I SAM-dependent methyltransferase</fullName>
    </submittedName>
</protein>
<evidence type="ECO:0000313" key="1">
    <source>
        <dbReference type="EMBL" id="TRU53793.1"/>
    </source>
</evidence>
<dbReference type="Gene3D" id="3.40.50.150">
    <property type="entry name" value="Vaccinia Virus protein VP39"/>
    <property type="match status" value="1"/>
</dbReference>
<dbReference type="AlphaFoldDB" id="A0A552G4A1"/>
<dbReference type="EMBL" id="SFBF01000022">
    <property type="protein sequence ID" value="TRU53793.1"/>
    <property type="molecule type" value="Genomic_DNA"/>
</dbReference>
<dbReference type="GO" id="GO:0008168">
    <property type="term" value="F:methyltransferase activity"/>
    <property type="evidence" value="ECO:0007669"/>
    <property type="project" value="UniProtKB-KW"/>
</dbReference>
<keyword evidence="1" id="KW-0808">Transferase</keyword>
<dbReference type="Pfam" id="PF13489">
    <property type="entry name" value="Methyltransf_23"/>
    <property type="match status" value="1"/>
</dbReference>
<dbReference type="GO" id="GO:0032259">
    <property type="term" value="P:methylation"/>
    <property type="evidence" value="ECO:0007669"/>
    <property type="project" value="UniProtKB-KW"/>
</dbReference>
<dbReference type="SUPFAM" id="SSF53335">
    <property type="entry name" value="S-adenosyl-L-methionine-dependent methyltransferases"/>
    <property type="match status" value="1"/>
</dbReference>
<organism evidence="1 2">
    <name type="scientific">Microcystis aeruginosa Ma_QC_Ca_00000000_S207</name>
    <dbReference type="NCBI Taxonomy" id="2486251"/>
    <lineage>
        <taxon>Bacteria</taxon>
        <taxon>Bacillati</taxon>
        <taxon>Cyanobacteriota</taxon>
        <taxon>Cyanophyceae</taxon>
        <taxon>Oscillatoriophycideae</taxon>
        <taxon>Chroococcales</taxon>
        <taxon>Microcystaceae</taxon>
        <taxon>Microcystis</taxon>
    </lineage>
</organism>
<dbReference type="InterPro" id="IPR029063">
    <property type="entry name" value="SAM-dependent_MTases_sf"/>
</dbReference>
<evidence type="ECO:0000313" key="2">
    <source>
        <dbReference type="Proteomes" id="UP000320293"/>
    </source>
</evidence>
<comment type="caution">
    <text evidence="1">The sequence shown here is derived from an EMBL/GenBank/DDBJ whole genome shotgun (WGS) entry which is preliminary data.</text>
</comment>
<keyword evidence="1" id="KW-0489">Methyltransferase</keyword>
<reference evidence="1 2" key="1">
    <citation type="submission" date="2019-01" db="EMBL/GenBank/DDBJ databases">
        <title>Coherence of Microcystis species and biogeography revealed through population genomics.</title>
        <authorList>
            <person name="Perez-Carrascal O.M."/>
            <person name="Terrat Y."/>
            <person name="Giani A."/>
            <person name="Fortin N."/>
            <person name="Tromas N."/>
            <person name="Shapiro B.J."/>
        </authorList>
    </citation>
    <scope>NUCLEOTIDE SEQUENCE [LARGE SCALE GENOMIC DNA]</scope>
    <source>
        <strain evidence="1">Ma_QC_Ca_00000000_S207</strain>
    </source>
</reference>
<proteinExistence type="predicted"/>
<dbReference type="CDD" id="cd02440">
    <property type="entry name" value="AdoMet_MTases"/>
    <property type="match status" value="1"/>
</dbReference>
<dbReference type="Proteomes" id="UP000320293">
    <property type="component" value="Unassembled WGS sequence"/>
</dbReference>